<evidence type="ECO:0000313" key="4">
    <source>
        <dbReference type="EMBL" id="TDA39353.1"/>
    </source>
</evidence>
<dbReference type="AlphaFoldDB" id="A0A523BEI3"/>
<dbReference type="EMBL" id="QNVH01000015">
    <property type="protein sequence ID" value="TDA39353.1"/>
    <property type="molecule type" value="Genomic_DNA"/>
</dbReference>
<dbReference type="Gene3D" id="3.40.50.10890">
    <property type="match status" value="1"/>
</dbReference>
<dbReference type="InterPro" id="IPR001279">
    <property type="entry name" value="Metallo-B-lactamas"/>
</dbReference>
<feature type="domain" description="Beta-Casp" evidence="3">
    <location>
        <begin position="225"/>
        <end position="335"/>
    </location>
</feature>
<comment type="caution">
    <text evidence="4">The sequence shown here is derived from an EMBL/GenBank/DDBJ whole genome shotgun (WGS) entry which is preliminary data.</text>
</comment>
<organism evidence="4 5">
    <name type="scientific">Thermoproteota archaeon</name>
    <dbReference type="NCBI Taxonomy" id="2056631"/>
    <lineage>
        <taxon>Archaea</taxon>
        <taxon>Thermoproteota</taxon>
    </lineage>
</organism>
<proteinExistence type="predicted"/>
<dbReference type="Pfam" id="PF07521">
    <property type="entry name" value="RMMBL"/>
    <property type="match status" value="1"/>
</dbReference>
<dbReference type="GO" id="GO:0016787">
    <property type="term" value="F:hydrolase activity"/>
    <property type="evidence" value="ECO:0007669"/>
    <property type="project" value="UniProtKB-KW"/>
</dbReference>
<dbReference type="Pfam" id="PF10996">
    <property type="entry name" value="Beta-Casp"/>
    <property type="match status" value="1"/>
</dbReference>
<dbReference type="Gene3D" id="3.60.15.10">
    <property type="entry name" value="Ribonuclease Z/Hydroxyacylglutathione hydrolase-like"/>
    <property type="match status" value="1"/>
</dbReference>
<dbReference type="PANTHER" id="PTHR11203:SF52">
    <property type="entry name" value="MRNA 3-END PROCESSING FACTOR"/>
    <property type="match status" value="1"/>
</dbReference>
<evidence type="ECO:0000256" key="1">
    <source>
        <dbReference type="ARBA" id="ARBA00022801"/>
    </source>
</evidence>
<reference evidence="4 5" key="1">
    <citation type="journal article" date="2019" name="Nat. Microbiol.">
        <title>Expanding anaerobic alkane metabolism in the domain of Archaea.</title>
        <authorList>
            <person name="Wang Y."/>
            <person name="Wegener G."/>
            <person name="Hou J."/>
            <person name="Wang F."/>
            <person name="Xiao X."/>
        </authorList>
    </citation>
    <scope>NUCLEOTIDE SEQUENCE [LARGE SCALE GENOMIC DNA]</scope>
    <source>
        <strain evidence="4">WYZ-LMO10</strain>
    </source>
</reference>
<evidence type="ECO:0000259" key="2">
    <source>
        <dbReference type="SMART" id="SM00849"/>
    </source>
</evidence>
<dbReference type="PANTHER" id="PTHR11203">
    <property type="entry name" value="CLEAVAGE AND POLYADENYLATION SPECIFICITY FACTOR FAMILY MEMBER"/>
    <property type="match status" value="1"/>
</dbReference>
<dbReference type="InterPro" id="IPR036866">
    <property type="entry name" value="RibonucZ/Hydroxyglut_hydro"/>
</dbReference>
<dbReference type="InterPro" id="IPR022712">
    <property type="entry name" value="Beta_Casp"/>
</dbReference>
<evidence type="ECO:0000259" key="3">
    <source>
        <dbReference type="SMART" id="SM01027"/>
    </source>
</evidence>
<protein>
    <submittedName>
        <fullName evidence="4">MBL fold metallo-hydrolase</fullName>
    </submittedName>
</protein>
<feature type="domain" description="Metallo-beta-lactamase" evidence="2">
    <location>
        <begin position="13"/>
        <end position="216"/>
    </location>
</feature>
<keyword evidence="1" id="KW-0378">Hydrolase</keyword>
<evidence type="ECO:0000313" key="5">
    <source>
        <dbReference type="Proteomes" id="UP000315399"/>
    </source>
</evidence>
<dbReference type="InterPro" id="IPR011108">
    <property type="entry name" value="RMMBL"/>
</dbReference>
<accession>A0A523BEI3</accession>
<gene>
    <name evidence="4" type="ORF">DSO08_02355</name>
</gene>
<dbReference type="GO" id="GO:0004521">
    <property type="term" value="F:RNA endonuclease activity"/>
    <property type="evidence" value="ECO:0007669"/>
    <property type="project" value="TreeGrafter"/>
</dbReference>
<dbReference type="SMART" id="SM01027">
    <property type="entry name" value="Beta-Casp"/>
    <property type="match status" value="1"/>
</dbReference>
<dbReference type="SUPFAM" id="SSF56281">
    <property type="entry name" value="Metallo-hydrolase/oxidoreductase"/>
    <property type="match status" value="1"/>
</dbReference>
<dbReference type="SMART" id="SM00849">
    <property type="entry name" value="Lactamase_B"/>
    <property type="match status" value="1"/>
</dbReference>
<dbReference type="Proteomes" id="UP000315399">
    <property type="component" value="Unassembled WGS sequence"/>
</dbReference>
<dbReference type="InterPro" id="IPR050698">
    <property type="entry name" value="MBL"/>
</dbReference>
<dbReference type="Pfam" id="PF00753">
    <property type="entry name" value="Lactamase_B"/>
    <property type="match status" value="1"/>
</dbReference>
<name>A0A523BEI3_9CREN</name>
<sequence length="417" mass="45926">MKVTVFGGGREVGRSGFEIRGQSTKIILDYGVMIREDRPVFPLSTHARDLDGLIITHAHLDHSGGAPIFYVTENPRVFMTGTTKELTDILIKDLLHLSSYFLPYEALELRTMIEKSEDIGNGARIGDAEVEFYNSGHIPGSINVLLRLDGKKVWYSGDLNTIDTALLRAGVVPDSEMDFAIIESTYATVDHPPREESEKRLIEVLNDVVEGGGLALIPAFSVGRSQEILCVLQKHNFKYSIAIDGMSRVATKLIASAPETVRNPELLKKAMSRAKWVAGQKDRDKVLNKPGVVITSSGMLTGGASVYYMEKIRNRSRDCVVLVSFQIPGTPGRLLLDEGVYGPPGEKRKVKCRVEWIDFSSHCGKTELMKVVKSLKGNPKILCVHGEPISCTSFAEQIRQETGLEAYAPSLGDSFTL</sequence>